<evidence type="ECO:0000313" key="9">
    <source>
        <dbReference type="Proteomes" id="UP000294576"/>
    </source>
</evidence>
<dbReference type="RefSeq" id="WP_132562530.1">
    <property type="nucleotide sequence ID" value="NZ_SMBH01000006.1"/>
</dbReference>
<evidence type="ECO:0000256" key="5">
    <source>
        <dbReference type="ARBA" id="ARBA00048539"/>
    </source>
</evidence>
<dbReference type="EMBL" id="SMBH01000006">
    <property type="protein sequence ID" value="TCU15665.1"/>
    <property type="molecule type" value="Genomic_DNA"/>
</dbReference>
<evidence type="ECO:0000313" key="8">
    <source>
        <dbReference type="EMBL" id="TCU15665.1"/>
    </source>
</evidence>
<evidence type="ECO:0000256" key="2">
    <source>
        <dbReference type="ARBA" id="ARBA00022694"/>
    </source>
</evidence>
<evidence type="ECO:0000256" key="6">
    <source>
        <dbReference type="HAMAP-Rule" id="MF_01161"/>
    </source>
</evidence>
<comment type="function">
    <text evidence="6">Ligates lysine onto the cytidine present at position 34 of the AUA codon-specific tRNA(Ile) that contains the anticodon CAU, in an ATP-dependent manner. Cytidine is converted to lysidine, thus changing the amino acid specificity of the tRNA from methionine to isoleucine.</text>
</comment>
<gene>
    <name evidence="6" type="primary">tilS</name>
    <name evidence="8" type="ORF">EV132_1064</name>
</gene>
<keyword evidence="4 6" id="KW-0067">ATP-binding</keyword>
<comment type="subcellular location">
    <subcellularLocation>
        <location evidence="6">Cytoplasm</location>
    </subcellularLocation>
</comment>
<evidence type="ECO:0000256" key="3">
    <source>
        <dbReference type="ARBA" id="ARBA00022741"/>
    </source>
</evidence>
<dbReference type="HAMAP" id="MF_01161">
    <property type="entry name" value="tRNA_Ile_lys_synt"/>
    <property type="match status" value="1"/>
</dbReference>
<organism evidence="8 9">
    <name type="scientific">Rhizobium sullae</name>
    <name type="common">Rhizobium hedysari</name>
    <dbReference type="NCBI Taxonomy" id="50338"/>
    <lineage>
        <taxon>Bacteria</taxon>
        <taxon>Pseudomonadati</taxon>
        <taxon>Pseudomonadota</taxon>
        <taxon>Alphaproteobacteria</taxon>
        <taxon>Hyphomicrobiales</taxon>
        <taxon>Rhizobiaceae</taxon>
        <taxon>Rhizobium/Agrobacterium group</taxon>
        <taxon>Rhizobium</taxon>
    </lineage>
</organism>
<accession>A0A4V2V936</accession>
<dbReference type="GO" id="GO:0032267">
    <property type="term" value="F:tRNA(Ile)-lysidine synthase activity"/>
    <property type="evidence" value="ECO:0007669"/>
    <property type="project" value="UniProtKB-EC"/>
</dbReference>
<dbReference type="SUPFAM" id="SSF52402">
    <property type="entry name" value="Adenine nucleotide alpha hydrolases-like"/>
    <property type="match status" value="1"/>
</dbReference>
<comment type="catalytic activity">
    <reaction evidence="5 6">
        <text>cytidine(34) in tRNA(Ile2) + L-lysine + ATP = lysidine(34) in tRNA(Ile2) + AMP + diphosphate + H(+)</text>
        <dbReference type="Rhea" id="RHEA:43744"/>
        <dbReference type="Rhea" id="RHEA-COMP:10625"/>
        <dbReference type="Rhea" id="RHEA-COMP:10670"/>
        <dbReference type="ChEBI" id="CHEBI:15378"/>
        <dbReference type="ChEBI" id="CHEBI:30616"/>
        <dbReference type="ChEBI" id="CHEBI:32551"/>
        <dbReference type="ChEBI" id="CHEBI:33019"/>
        <dbReference type="ChEBI" id="CHEBI:82748"/>
        <dbReference type="ChEBI" id="CHEBI:83665"/>
        <dbReference type="ChEBI" id="CHEBI:456215"/>
        <dbReference type="EC" id="6.3.4.19"/>
    </reaction>
</comment>
<keyword evidence="2 6" id="KW-0819">tRNA processing</keyword>
<evidence type="ECO:0000256" key="1">
    <source>
        <dbReference type="ARBA" id="ARBA00022598"/>
    </source>
</evidence>
<reference evidence="8 9" key="1">
    <citation type="submission" date="2019-03" db="EMBL/GenBank/DDBJ databases">
        <title>Genomic Encyclopedia of Type Strains, Phase IV (KMG-V): Genome sequencing to study the core and pangenomes of soil and plant-associated prokaryotes.</title>
        <authorList>
            <person name="Whitman W."/>
        </authorList>
    </citation>
    <scope>NUCLEOTIDE SEQUENCE [LARGE SCALE GENOMIC DNA]</scope>
    <source>
        <strain evidence="8 9">Hc14</strain>
    </source>
</reference>
<feature type="binding site" evidence="6">
    <location>
        <begin position="31"/>
        <end position="36"/>
    </location>
    <ligand>
        <name>ATP</name>
        <dbReference type="ChEBI" id="CHEBI:30616"/>
    </ligand>
</feature>
<comment type="domain">
    <text evidence="6">The N-terminal region contains the highly conserved SGGXDS motif, predicted to be a P-loop motif involved in ATP binding.</text>
</comment>
<comment type="similarity">
    <text evidence="6">Belongs to the tRNA(Ile)-lysidine synthase family.</text>
</comment>
<dbReference type="InterPro" id="IPR011063">
    <property type="entry name" value="TilS/TtcA_N"/>
</dbReference>
<dbReference type="InterPro" id="IPR012795">
    <property type="entry name" value="tRNA_Ile_lys_synt_N"/>
</dbReference>
<evidence type="ECO:0000256" key="4">
    <source>
        <dbReference type="ARBA" id="ARBA00022840"/>
    </source>
</evidence>
<dbReference type="CDD" id="cd01992">
    <property type="entry name" value="TilS_N"/>
    <property type="match status" value="1"/>
</dbReference>
<dbReference type="PANTHER" id="PTHR43033">
    <property type="entry name" value="TRNA(ILE)-LYSIDINE SYNTHASE-RELATED"/>
    <property type="match status" value="1"/>
</dbReference>
<dbReference type="NCBIfam" id="TIGR02432">
    <property type="entry name" value="lysidine_TilS_N"/>
    <property type="match status" value="1"/>
</dbReference>
<dbReference type="Gene3D" id="3.40.50.620">
    <property type="entry name" value="HUPs"/>
    <property type="match status" value="1"/>
</dbReference>
<dbReference type="Pfam" id="PF01171">
    <property type="entry name" value="ATP_bind_3"/>
    <property type="match status" value="1"/>
</dbReference>
<comment type="caution">
    <text evidence="8">The sequence shown here is derived from an EMBL/GenBank/DDBJ whole genome shotgun (WGS) entry which is preliminary data.</text>
</comment>
<proteinExistence type="inferred from homology"/>
<keyword evidence="3 6" id="KW-0547">Nucleotide-binding</keyword>
<dbReference type="InterPro" id="IPR014729">
    <property type="entry name" value="Rossmann-like_a/b/a_fold"/>
</dbReference>
<keyword evidence="1 6" id="KW-0436">Ligase</keyword>
<dbReference type="Proteomes" id="UP000294576">
    <property type="component" value="Unassembled WGS sequence"/>
</dbReference>
<dbReference type="InterPro" id="IPR012094">
    <property type="entry name" value="tRNA_Ile_lys_synt"/>
</dbReference>
<protein>
    <recommendedName>
        <fullName evidence="6">tRNA(Ile)-lysidine synthase</fullName>
        <ecNumber evidence="6">6.3.4.19</ecNumber>
    </recommendedName>
    <alternativeName>
        <fullName evidence="6">tRNA(Ile)-2-lysyl-cytidine synthase</fullName>
    </alternativeName>
    <alternativeName>
        <fullName evidence="6">tRNA(Ile)-lysidine synthetase</fullName>
    </alternativeName>
</protein>
<keyword evidence="6" id="KW-0963">Cytoplasm</keyword>
<sequence>MSPETVLSPEAAARRFLCSLASPTRILVAISGGSDSTGLLLALSEALKAEPNSKISLCAATIDHDLRAESADEARYVAALCKSLGVPHATRVWRGPKPKTGIMAAAREARYELLADATAELEANLIVTAHTLDDQRETRAMRGARSDSLSIGIADAVLFDRRIWIARPFLSCLRADIRAFLSARAVPWFDDPSNADLKYERVRTRATLAGEGAPEPEAGEADIRLELSRQAALWLNRHFTLPCEGLGCVTEKGLEAPLDVLRYALGRLAAVFGGQRFAPGRKQMDRILGFVSTGAPGRVTASRVILDLRRDGLYLARESRGILPLVVAPGECCVWDGRFEVRNESGVAVQIEAGATYDPSFLYLSQESGAPKSLGARDSFSSSGASFTARTRGGWIPVTSTGMREEQIKRLPKAALKRAIAASPIVLPTSGVPLSAESAPSISVTPYFAPFDRFLTRFDLIFAESLAAAFGTDPYPSPPLGLIDGKTI</sequence>
<dbReference type="AlphaFoldDB" id="A0A4V2V936"/>
<dbReference type="GO" id="GO:0006400">
    <property type="term" value="P:tRNA modification"/>
    <property type="evidence" value="ECO:0007669"/>
    <property type="project" value="UniProtKB-UniRule"/>
</dbReference>
<dbReference type="EC" id="6.3.4.19" evidence="6"/>
<dbReference type="GO" id="GO:0005737">
    <property type="term" value="C:cytoplasm"/>
    <property type="evidence" value="ECO:0007669"/>
    <property type="project" value="UniProtKB-SubCell"/>
</dbReference>
<dbReference type="GO" id="GO:0005524">
    <property type="term" value="F:ATP binding"/>
    <property type="evidence" value="ECO:0007669"/>
    <property type="project" value="UniProtKB-UniRule"/>
</dbReference>
<dbReference type="PANTHER" id="PTHR43033:SF1">
    <property type="entry name" value="TRNA(ILE)-LYSIDINE SYNTHASE-RELATED"/>
    <property type="match status" value="1"/>
</dbReference>
<evidence type="ECO:0000259" key="7">
    <source>
        <dbReference type="Pfam" id="PF01171"/>
    </source>
</evidence>
<name>A0A4V2V936_RHISU</name>
<feature type="domain" description="tRNA(Ile)-lysidine/2-thiocytidine synthase N-terminal" evidence="7">
    <location>
        <begin position="26"/>
        <end position="206"/>
    </location>
</feature>